<accession>A0A7L5BRI5</accession>
<dbReference type="KEGG" id="roy:G3A56_27335"/>
<evidence type="ECO:0000313" key="4">
    <source>
        <dbReference type="Proteomes" id="UP000464865"/>
    </source>
</evidence>
<evidence type="ECO:0000256" key="2">
    <source>
        <dbReference type="SAM" id="Phobius"/>
    </source>
</evidence>
<dbReference type="EMBL" id="CP048638">
    <property type="protein sequence ID" value="QIB41512.1"/>
    <property type="molecule type" value="Genomic_DNA"/>
</dbReference>
<proteinExistence type="predicted"/>
<protein>
    <submittedName>
        <fullName evidence="3">Uncharacterized protein</fullName>
    </submittedName>
</protein>
<feature type="compositionally biased region" description="Low complexity" evidence="1">
    <location>
        <begin position="101"/>
        <end position="117"/>
    </location>
</feature>
<keyword evidence="2" id="KW-0472">Membrane</keyword>
<evidence type="ECO:0000313" key="3">
    <source>
        <dbReference type="EMBL" id="QIB41512.1"/>
    </source>
</evidence>
<organism evidence="3 4">
    <name type="scientific">Rhizobium oryzihabitans</name>
    <dbReference type="NCBI Taxonomy" id="2267833"/>
    <lineage>
        <taxon>Bacteria</taxon>
        <taxon>Pseudomonadati</taxon>
        <taxon>Pseudomonadota</taxon>
        <taxon>Alphaproteobacteria</taxon>
        <taxon>Hyphomicrobiales</taxon>
        <taxon>Rhizobiaceae</taxon>
        <taxon>Rhizobium/Agrobacterium group</taxon>
        <taxon>Rhizobium</taxon>
    </lineage>
</organism>
<keyword evidence="3" id="KW-0614">Plasmid</keyword>
<sequence length="192" mass="21887">MVEPAFPLFMVSICLIFLLNASPLIAYFVKLFSVIFTFYVDRLRPQAYSLHMALMPNERSANVPDVPVLPRNRPTPQGFLRPYPRKAQTQRLYQNRLEISIPSSSKSPSNTPSNQPQGNDEMTKCLNSAGVEMPRFYVATYGDLGLEIEFYFDPLRYGRDIRKAEREHANQKLDTYTYGTIPSMPAASPKGR</sequence>
<evidence type="ECO:0000256" key="1">
    <source>
        <dbReference type="SAM" id="MobiDB-lite"/>
    </source>
</evidence>
<geneLocation type="plasmid" evidence="3 4">
    <name>p6</name>
</geneLocation>
<dbReference type="Proteomes" id="UP000464865">
    <property type="component" value="Plasmid p6"/>
</dbReference>
<keyword evidence="2" id="KW-1133">Transmembrane helix</keyword>
<dbReference type="AlphaFoldDB" id="A0A7L5BRI5"/>
<reference evidence="3 4" key="1">
    <citation type="submission" date="2020-02" db="EMBL/GenBank/DDBJ databases">
        <title>Plant-Promoting Endophytic Bacterium Rhizobium oryzihabitans sp. nov., Isolated from the Root of Rice.</title>
        <authorList>
            <person name="zhao J."/>
            <person name="Zhang G."/>
        </authorList>
    </citation>
    <scope>NUCLEOTIDE SEQUENCE [LARGE SCALE GENOMIC DNA]</scope>
    <source>
        <strain evidence="3 4">M15</strain>
        <plasmid evidence="3 4">p6</plasmid>
    </source>
</reference>
<feature type="region of interest" description="Disordered" evidence="1">
    <location>
        <begin position="101"/>
        <end position="123"/>
    </location>
</feature>
<gene>
    <name evidence="3" type="ORF">G3A56_27335</name>
</gene>
<feature type="transmembrane region" description="Helical" evidence="2">
    <location>
        <begin position="6"/>
        <end position="29"/>
    </location>
</feature>
<name>A0A7L5BRI5_9HYPH</name>
<keyword evidence="4" id="KW-1185">Reference proteome</keyword>
<keyword evidence="2" id="KW-0812">Transmembrane</keyword>